<dbReference type="GO" id="GO:0005975">
    <property type="term" value="P:carbohydrate metabolic process"/>
    <property type="evidence" value="ECO:0007669"/>
    <property type="project" value="InterPro"/>
</dbReference>
<dbReference type="RefSeq" id="WP_138193142.1">
    <property type="nucleotide sequence ID" value="NZ_VCIW01000003.1"/>
</dbReference>
<dbReference type="InterPro" id="IPR006837">
    <property type="entry name" value="Divergent_DAC"/>
</dbReference>
<dbReference type="CDD" id="cd10936">
    <property type="entry name" value="CE4_DAC2"/>
    <property type="match status" value="1"/>
</dbReference>
<comment type="caution">
    <text evidence="2">The sequence shown here is derived from an EMBL/GenBank/DDBJ whole genome shotgun (WGS) entry which is preliminary data.</text>
</comment>
<protein>
    <submittedName>
        <fullName evidence="2">Divergent polysaccharide deacetylase family protein</fullName>
    </submittedName>
</protein>
<dbReference type="InterPro" id="IPR011330">
    <property type="entry name" value="Glyco_hydro/deAcase_b/a-brl"/>
</dbReference>
<name>A0A5R9G905_9BACL</name>
<dbReference type="Proteomes" id="UP000309676">
    <property type="component" value="Unassembled WGS sequence"/>
</dbReference>
<feature type="signal peptide" evidence="1">
    <location>
        <begin position="1"/>
        <end position="20"/>
    </location>
</feature>
<gene>
    <name evidence="2" type="ORF">FE782_05875</name>
</gene>
<accession>A0A5R9G905</accession>
<evidence type="ECO:0000313" key="3">
    <source>
        <dbReference type="Proteomes" id="UP000309676"/>
    </source>
</evidence>
<dbReference type="PANTHER" id="PTHR30105:SF2">
    <property type="entry name" value="DIVERGENT POLYSACCHARIDE DEACETYLASE SUPERFAMILY"/>
    <property type="match status" value="1"/>
</dbReference>
<keyword evidence="1" id="KW-0732">Signal</keyword>
<dbReference type="OrthoDB" id="9784811at2"/>
<reference evidence="2 3" key="1">
    <citation type="submission" date="2019-05" db="EMBL/GenBank/DDBJ databases">
        <authorList>
            <person name="Narsing Rao M.P."/>
            <person name="Li W.J."/>
        </authorList>
    </citation>
    <scope>NUCLEOTIDE SEQUENCE [LARGE SCALE GENOMIC DNA]</scope>
    <source>
        <strain evidence="2 3">SYSU_K30003</strain>
    </source>
</reference>
<dbReference type="SUPFAM" id="SSF88713">
    <property type="entry name" value="Glycoside hydrolase/deacetylase"/>
    <property type="match status" value="1"/>
</dbReference>
<evidence type="ECO:0000256" key="1">
    <source>
        <dbReference type="SAM" id="SignalP"/>
    </source>
</evidence>
<dbReference type="EMBL" id="VCIW01000003">
    <property type="protein sequence ID" value="TLS52902.1"/>
    <property type="molecule type" value="Genomic_DNA"/>
</dbReference>
<dbReference type="PANTHER" id="PTHR30105">
    <property type="entry name" value="UNCHARACTERIZED YIBQ-RELATED"/>
    <property type="match status" value="1"/>
</dbReference>
<dbReference type="Gene3D" id="3.20.20.370">
    <property type="entry name" value="Glycoside hydrolase/deacetylase"/>
    <property type="match status" value="1"/>
</dbReference>
<proteinExistence type="predicted"/>
<sequence>MLRRPALSLFLAGLIAFSVAADAGAAATPASDGAEPRRVAIVIDDFGNAMDGTEEMFALPAPITVAVMPFLPTTKRDAEEAHRRGHEVIVHLPMEPMRGKRSWLGPGAITTDLSDREIRNRVAAAIDDVPHARGMNNHMGSKATADPRVMRLVMEVCRERGLYFLDSRTTGKSKAETTAGDVGVPLVANDLFLDEIYTASHVHKQLRKLLRLIDEQSDTIAIGHVGPPGRITASALRGAMDRLQDEAAFVRVSELLPLPEPVPLWR</sequence>
<dbReference type="AlphaFoldDB" id="A0A5R9G905"/>
<evidence type="ECO:0000313" key="2">
    <source>
        <dbReference type="EMBL" id="TLS52902.1"/>
    </source>
</evidence>
<dbReference type="Pfam" id="PF04748">
    <property type="entry name" value="Polysacc_deac_2"/>
    <property type="match status" value="1"/>
</dbReference>
<keyword evidence="3" id="KW-1185">Reference proteome</keyword>
<organism evidence="2 3">
    <name type="scientific">Paenibacillus antri</name>
    <dbReference type="NCBI Taxonomy" id="2582848"/>
    <lineage>
        <taxon>Bacteria</taxon>
        <taxon>Bacillati</taxon>
        <taxon>Bacillota</taxon>
        <taxon>Bacilli</taxon>
        <taxon>Bacillales</taxon>
        <taxon>Paenibacillaceae</taxon>
        <taxon>Paenibacillus</taxon>
    </lineage>
</organism>
<feature type="chain" id="PRO_5038809573" evidence="1">
    <location>
        <begin position="21"/>
        <end position="266"/>
    </location>
</feature>